<dbReference type="EMBL" id="GL437132">
    <property type="protein sequence ID" value="EFN70940.1"/>
    <property type="molecule type" value="Genomic_DNA"/>
</dbReference>
<dbReference type="InterPro" id="IPR031962">
    <property type="entry name" value="DUF4781"/>
</dbReference>
<keyword evidence="2" id="KW-0472">Membrane</keyword>
<keyword evidence="2" id="KW-0812">Transmembrane</keyword>
<feature type="region of interest" description="Disordered" evidence="1">
    <location>
        <begin position="94"/>
        <end position="116"/>
    </location>
</feature>
<dbReference type="PANTHER" id="PTHR21115">
    <property type="entry name" value="GH06117P-RELATED"/>
    <property type="match status" value="1"/>
</dbReference>
<proteinExistence type="predicted"/>
<organism evidence="5">
    <name type="scientific">Camponotus floridanus</name>
    <name type="common">Florida carpenter ant</name>
    <dbReference type="NCBI Taxonomy" id="104421"/>
    <lineage>
        <taxon>Eukaryota</taxon>
        <taxon>Metazoa</taxon>
        <taxon>Ecdysozoa</taxon>
        <taxon>Arthropoda</taxon>
        <taxon>Hexapoda</taxon>
        <taxon>Insecta</taxon>
        <taxon>Pterygota</taxon>
        <taxon>Neoptera</taxon>
        <taxon>Endopterygota</taxon>
        <taxon>Hymenoptera</taxon>
        <taxon>Apocrita</taxon>
        <taxon>Aculeata</taxon>
        <taxon>Formicoidea</taxon>
        <taxon>Formicidae</taxon>
        <taxon>Formicinae</taxon>
        <taxon>Camponotus</taxon>
    </lineage>
</organism>
<dbReference type="Proteomes" id="UP000000311">
    <property type="component" value="Unassembled WGS sequence"/>
</dbReference>
<evidence type="ECO:0000313" key="4">
    <source>
        <dbReference type="EMBL" id="EFN70940.1"/>
    </source>
</evidence>
<feature type="transmembrane region" description="Helical" evidence="2">
    <location>
        <begin position="374"/>
        <end position="395"/>
    </location>
</feature>
<evidence type="ECO:0000313" key="5">
    <source>
        <dbReference type="Proteomes" id="UP000000311"/>
    </source>
</evidence>
<reference evidence="4 5" key="1">
    <citation type="journal article" date="2010" name="Science">
        <title>Genomic comparison of the ants Camponotus floridanus and Harpegnathos saltator.</title>
        <authorList>
            <person name="Bonasio R."/>
            <person name="Zhang G."/>
            <person name="Ye C."/>
            <person name="Mutti N.S."/>
            <person name="Fang X."/>
            <person name="Qin N."/>
            <person name="Donahue G."/>
            <person name="Yang P."/>
            <person name="Li Q."/>
            <person name="Li C."/>
            <person name="Zhang P."/>
            <person name="Huang Z."/>
            <person name="Berger S.L."/>
            <person name="Reinberg D."/>
            <person name="Wang J."/>
            <person name="Liebig J."/>
        </authorList>
    </citation>
    <scope>NUCLEOTIDE SEQUENCE [LARGE SCALE GENOMIC DNA]</scope>
    <source>
        <strain evidence="5">C129</strain>
    </source>
</reference>
<feature type="domain" description="DUF4781" evidence="3">
    <location>
        <begin position="129"/>
        <end position="449"/>
    </location>
</feature>
<keyword evidence="5" id="KW-1185">Reference proteome</keyword>
<feature type="transmembrane region" description="Helical" evidence="2">
    <location>
        <begin position="256"/>
        <end position="276"/>
    </location>
</feature>
<protein>
    <recommendedName>
        <fullName evidence="3">DUF4781 domain-containing protein</fullName>
    </recommendedName>
</protein>
<evidence type="ECO:0000256" key="1">
    <source>
        <dbReference type="SAM" id="MobiDB-lite"/>
    </source>
</evidence>
<dbReference type="Pfam" id="PF16013">
    <property type="entry name" value="DUF4781"/>
    <property type="match status" value="1"/>
</dbReference>
<dbReference type="STRING" id="104421.E2A6I3"/>
<dbReference type="OrthoDB" id="6512497at2759"/>
<dbReference type="AlphaFoldDB" id="E2A6I3"/>
<keyword evidence="2" id="KW-1133">Transmembrane helix</keyword>
<name>E2A6I3_CAMFO</name>
<sequence>MAANNEMATNTLWEEMKNFAIEQQQCFYELLLECTAYKSDEHEILKKNIGYAIYGLPTSNENESTIERTNMTQPIYFGIIYNVIFSPKINVNPKEEKEVKKEENKETNKKTEIKEPVKEEEKEFPVLSIPIFTIRRNIEEKSTLKNLKQEENIKTENKADYEIWYIDIGGRVYKSWRDYVENNNLPKCTMVLPKDGLYQADVSYPVTEDYSTVWVEIIESPACTLASAICNGVDIVSSIAGLGVAGLSAVGMVTPLAPVVVITGIAAAGISSIWTIGRSSQQLVDRAIHEESNLDKEALPHWLSIFGTTFGLAAVGGSAALSRAVGQGKTIPTFVKAVFNTVQGGNIVFNGAGVIYQGYDIVDKYMTESQIDRVGMLNFAIHVMFFAGTVVKIQFANDIINNTQVKIINDYKETLRKKNLRKKFNRVARKAAANNTCKISENADVINYIRHREQISANQSVNQSANQPVNQSVTHGQINNIQSHIVWSYEQGKLKVNGVILFEPIEYVVRLMKSDIFNEIRQNNPSSQNNGDNDIADSLKEVFSDLLSKFYASDACPKSKNLPLLPDFEPLLKDMSSVRINTKSLKKLFIIVEKLMRRSRNKDDFLFMAFILVWQYCKANLEKWGIYTKDRIQSNSGSDILQRIIITAVWEAIDMILDNLCSAFVRYIEINLIMQVN</sequence>
<accession>E2A6I3</accession>
<evidence type="ECO:0000256" key="2">
    <source>
        <dbReference type="SAM" id="Phobius"/>
    </source>
</evidence>
<dbReference type="InParanoid" id="E2A6I3"/>
<evidence type="ECO:0000259" key="3">
    <source>
        <dbReference type="Pfam" id="PF16013"/>
    </source>
</evidence>
<dbReference type="PANTHER" id="PTHR21115:SF0">
    <property type="entry name" value="GH06117P-RELATED"/>
    <property type="match status" value="1"/>
</dbReference>
<gene>
    <name evidence="4" type="ORF">EAG_16296</name>
</gene>
<dbReference type="OMA" id="TVWLEIM"/>